<protein>
    <submittedName>
        <fullName evidence="2">Jg27515 protein</fullName>
    </submittedName>
</protein>
<dbReference type="EMBL" id="CAKXAJ010026350">
    <property type="protein sequence ID" value="CAH2267332.1"/>
    <property type="molecule type" value="Genomic_DNA"/>
</dbReference>
<gene>
    <name evidence="2" type="primary">jg27515</name>
    <name evidence="2" type="ORF">PAEG_LOCUS25887</name>
</gene>
<comment type="caution">
    <text evidence="2">The sequence shown here is derived from an EMBL/GenBank/DDBJ whole genome shotgun (WGS) entry which is preliminary data.</text>
</comment>
<keyword evidence="1" id="KW-0812">Transmembrane</keyword>
<evidence type="ECO:0000256" key="1">
    <source>
        <dbReference type="SAM" id="Phobius"/>
    </source>
</evidence>
<keyword evidence="1" id="KW-0472">Membrane</keyword>
<organism evidence="2 3">
    <name type="scientific">Pararge aegeria aegeria</name>
    <dbReference type="NCBI Taxonomy" id="348720"/>
    <lineage>
        <taxon>Eukaryota</taxon>
        <taxon>Metazoa</taxon>
        <taxon>Ecdysozoa</taxon>
        <taxon>Arthropoda</taxon>
        <taxon>Hexapoda</taxon>
        <taxon>Insecta</taxon>
        <taxon>Pterygota</taxon>
        <taxon>Neoptera</taxon>
        <taxon>Endopterygota</taxon>
        <taxon>Lepidoptera</taxon>
        <taxon>Glossata</taxon>
        <taxon>Ditrysia</taxon>
        <taxon>Papilionoidea</taxon>
        <taxon>Nymphalidae</taxon>
        <taxon>Satyrinae</taxon>
        <taxon>Satyrini</taxon>
        <taxon>Parargina</taxon>
        <taxon>Pararge</taxon>
    </lineage>
</organism>
<dbReference type="Proteomes" id="UP000838756">
    <property type="component" value="Unassembled WGS sequence"/>
</dbReference>
<evidence type="ECO:0000313" key="3">
    <source>
        <dbReference type="Proteomes" id="UP000838756"/>
    </source>
</evidence>
<reference evidence="2" key="1">
    <citation type="submission" date="2022-03" db="EMBL/GenBank/DDBJ databases">
        <authorList>
            <person name="Lindestad O."/>
        </authorList>
    </citation>
    <scope>NUCLEOTIDE SEQUENCE</scope>
</reference>
<dbReference type="AlphaFoldDB" id="A0A8S4SFB7"/>
<proteinExistence type="predicted"/>
<keyword evidence="3" id="KW-1185">Reference proteome</keyword>
<sequence length="126" mass="13177">MLTPLVVALMTVLALFKVVLKLIGVETSVPILAKPLRTLIVLAPNPVPLPLLVLAVFLKVLVSPVALPVLPAKVLRGPVTVLPATILQVTVGETVETVQGDVYSLPLLKSDSKVPRIASAAVPILS</sequence>
<accession>A0A8S4SFB7</accession>
<keyword evidence="1" id="KW-1133">Transmembrane helix</keyword>
<evidence type="ECO:0000313" key="2">
    <source>
        <dbReference type="EMBL" id="CAH2267332.1"/>
    </source>
</evidence>
<name>A0A8S4SFB7_9NEOP</name>
<feature type="transmembrane region" description="Helical" evidence="1">
    <location>
        <begin position="49"/>
        <end position="70"/>
    </location>
</feature>